<dbReference type="PANTHER" id="PTHR24305:SF230">
    <property type="entry name" value="P450, PUTATIVE (EUROFUNG)-RELATED"/>
    <property type="match status" value="1"/>
</dbReference>
<evidence type="ECO:0000256" key="3">
    <source>
        <dbReference type="ARBA" id="ARBA00010617"/>
    </source>
</evidence>
<dbReference type="InterPro" id="IPR036396">
    <property type="entry name" value="Cyt_P450_sf"/>
</dbReference>
<proteinExistence type="inferred from homology"/>
<evidence type="ECO:0000256" key="2">
    <source>
        <dbReference type="ARBA" id="ARBA00004167"/>
    </source>
</evidence>
<dbReference type="RefSeq" id="XP_033532168.1">
    <property type="nucleotide sequence ID" value="XM_033677636.1"/>
</dbReference>
<dbReference type="OrthoDB" id="1470350at2759"/>
<evidence type="ECO:0000256" key="6">
    <source>
        <dbReference type="ARBA" id="ARBA00022723"/>
    </source>
</evidence>
<keyword evidence="5 14" id="KW-0812">Transmembrane</keyword>
<comment type="similarity">
    <text evidence="3 13">Belongs to the cytochrome P450 family.</text>
</comment>
<evidence type="ECO:0000256" key="14">
    <source>
        <dbReference type="SAM" id="Phobius"/>
    </source>
</evidence>
<dbReference type="InterPro" id="IPR017972">
    <property type="entry name" value="Cyt_P450_CS"/>
</dbReference>
<keyword evidence="7 14" id="KW-1133">Transmembrane helix</keyword>
<reference evidence="17" key="3">
    <citation type="submission" date="2025-04" db="UniProtKB">
        <authorList>
            <consortium name="RefSeq"/>
        </authorList>
    </citation>
    <scope>IDENTIFICATION</scope>
    <source>
        <strain evidence="17">CBS 781.70</strain>
    </source>
</reference>
<keyword evidence="11 14" id="KW-0472">Membrane</keyword>
<organism evidence="15">
    <name type="scientific">Eremomyces bilateralis CBS 781.70</name>
    <dbReference type="NCBI Taxonomy" id="1392243"/>
    <lineage>
        <taxon>Eukaryota</taxon>
        <taxon>Fungi</taxon>
        <taxon>Dikarya</taxon>
        <taxon>Ascomycota</taxon>
        <taxon>Pezizomycotina</taxon>
        <taxon>Dothideomycetes</taxon>
        <taxon>Dothideomycetes incertae sedis</taxon>
        <taxon>Eremomycetales</taxon>
        <taxon>Eremomycetaceae</taxon>
        <taxon>Eremomyces</taxon>
    </lineage>
</organism>
<keyword evidence="4 12" id="KW-0349">Heme</keyword>
<dbReference type="FunFam" id="1.10.630.10:FF:000047">
    <property type="entry name" value="Cytochrome P450 monooxygenase"/>
    <property type="match status" value="1"/>
</dbReference>
<keyword evidence="10 13" id="KW-0503">Monooxygenase</keyword>
<reference evidence="17" key="2">
    <citation type="submission" date="2020-04" db="EMBL/GenBank/DDBJ databases">
        <authorList>
            <consortium name="NCBI Genome Project"/>
        </authorList>
    </citation>
    <scope>NUCLEOTIDE SEQUENCE</scope>
    <source>
        <strain evidence="17">CBS 781.70</strain>
    </source>
</reference>
<dbReference type="InterPro" id="IPR050121">
    <property type="entry name" value="Cytochrome_P450_monoxygenase"/>
</dbReference>
<reference evidence="15 17" key="1">
    <citation type="submission" date="2020-01" db="EMBL/GenBank/DDBJ databases">
        <authorList>
            <consortium name="DOE Joint Genome Institute"/>
            <person name="Haridas S."/>
            <person name="Albert R."/>
            <person name="Binder M."/>
            <person name="Bloem J."/>
            <person name="Labutti K."/>
            <person name="Salamov A."/>
            <person name="Andreopoulos B."/>
            <person name="Baker S.E."/>
            <person name="Barry K."/>
            <person name="Bills G."/>
            <person name="Bluhm B.H."/>
            <person name="Cannon C."/>
            <person name="Castanera R."/>
            <person name="Culley D.E."/>
            <person name="Daum C."/>
            <person name="Ezra D."/>
            <person name="Gonzalez J.B."/>
            <person name="Henrissat B."/>
            <person name="Kuo A."/>
            <person name="Liang C."/>
            <person name="Lipzen A."/>
            <person name="Lutzoni F."/>
            <person name="Magnuson J."/>
            <person name="Mondo S."/>
            <person name="Nolan M."/>
            <person name="Ohm R."/>
            <person name="Pangilinan J."/>
            <person name="Park H.-J."/>
            <person name="Ramirez L."/>
            <person name="Alfaro M."/>
            <person name="Sun H."/>
            <person name="Tritt A."/>
            <person name="Yoshinaga Y."/>
            <person name="Zwiers L.-H."/>
            <person name="Turgeon B.G."/>
            <person name="Goodwin S.B."/>
            <person name="Spatafora J.W."/>
            <person name="Crous P.W."/>
            <person name="Grigoriev I.V."/>
        </authorList>
    </citation>
    <scope>NUCLEOTIDE SEQUENCE</scope>
    <source>
        <strain evidence="15 17">CBS 781.70</strain>
    </source>
</reference>
<feature type="binding site" description="axial binding residue" evidence="12">
    <location>
        <position position="444"/>
    </location>
    <ligand>
        <name>heme</name>
        <dbReference type="ChEBI" id="CHEBI:30413"/>
    </ligand>
    <ligandPart>
        <name>Fe</name>
        <dbReference type="ChEBI" id="CHEBI:18248"/>
    </ligandPart>
</feature>
<evidence type="ECO:0000256" key="7">
    <source>
        <dbReference type="ARBA" id="ARBA00022989"/>
    </source>
</evidence>
<comment type="subcellular location">
    <subcellularLocation>
        <location evidence="2">Membrane</location>
        <topology evidence="2">Single-pass membrane protein</topology>
    </subcellularLocation>
</comment>
<evidence type="ECO:0000256" key="11">
    <source>
        <dbReference type="ARBA" id="ARBA00023136"/>
    </source>
</evidence>
<comment type="cofactor">
    <cofactor evidence="1 12">
        <name>heme</name>
        <dbReference type="ChEBI" id="CHEBI:30413"/>
    </cofactor>
</comment>
<evidence type="ECO:0000256" key="13">
    <source>
        <dbReference type="RuleBase" id="RU000461"/>
    </source>
</evidence>
<evidence type="ECO:0000256" key="9">
    <source>
        <dbReference type="ARBA" id="ARBA00023004"/>
    </source>
</evidence>
<feature type="transmembrane region" description="Helical" evidence="14">
    <location>
        <begin position="12"/>
        <end position="35"/>
    </location>
</feature>
<dbReference type="InterPro" id="IPR001128">
    <property type="entry name" value="Cyt_P450"/>
</dbReference>
<keyword evidence="16" id="KW-1185">Reference proteome</keyword>
<sequence length="505" mass="57693">MTELLDRIPRPSSLVLVGVATGLFYYIGLFVYNAYLHPLAKFPGPKLRSATPFPNLYAALHGDQQFDYAALHGKYGPVVRIGPDALSYITGGAWREIYGHRPGKTHSQMPKDPVQYASQPGRAWSIINAPTIPIHSKIRRLLNPSFSEKSLRGQEPLITRYVDLLIDRLKDRVGQKSTNLTDWMNFITFDVIGDLAYGEPFGCLENVQMHPWIQLTFDFLKTFVYVQVLRFIPGALDLMNVLIPPKMRRSRDYHWALTAAKVQKRIAMETQRPDFMGHIIATMKDGDGLSVKEMEATSEVLIVAGSETTATLLTGCFYYLLKTPRAYRRLVEEIRGTFKEEKEIGYDRVNKCRYLLAVLDEALRIYPPVPTSMQRVVPGAGDYIEGQWVPGGTLVSVAPWAAYHSDRNFRDPDDFVPERFLGDEKYKDDRFDVLQPFSYGPRNCIGQNLAYLEMKLILARMIWNFDLTLLPESELWNQQKVYFLWMKPPLYVKLSLVERDGTTSG</sequence>
<dbReference type="PRINTS" id="PR00385">
    <property type="entry name" value="P450"/>
</dbReference>
<keyword evidence="9 12" id="KW-0408">Iron</keyword>
<dbReference type="Gene3D" id="1.10.630.10">
    <property type="entry name" value="Cytochrome P450"/>
    <property type="match status" value="1"/>
</dbReference>
<evidence type="ECO:0000256" key="1">
    <source>
        <dbReference type="ARBA" id="ARBA00001971"/>
    </source>
</evidence>
<dbReference type="CDD" id="cd11058">
    <property type="entry name" value="CYP60B-like"/>
    <property type="match status" value="1"/>
</dbReference>
<dbReference type="GO" id="GO:0004497">
    <property type="term" value="F:monooxygenase activity"/>
    <property type="evidence" value="ECO:0007669"/>
    <property type="project" value="UniProtKB-KW"/>
</dbReference>
<evidence type="ECO:0000313" key="17">
    <source>
        <dbReference type="RefSeq" id="XP_033532168.1"/>
    </source>
</evidence>
<evidence type="ECO:0000256" key="10">
    <source>
        <dbReference type="ARBA" id="ARBA00023033"/>
    </source>
</evidence>
<evidence type="ECO:0000256" key="8">
    <source>
        <dbReference type="ARBA" id="ARBA00023002"/>
    </source>
</evidence>
<dbReference type="GO" id="GO:0016020">
    <property type="term" value="C:membrane"/>
    <property type="evidence" value="ECO:0007669"/>
    <property type="project" value="UniProtKB-SubCell"/>
</dbReference>
<dbReference type="Pfam" id="PF00067">
    <property type="entry name" value="p450"/>
    <property type="match status" value="1"/>
</dbReference>
<dbReference type="PRINTS" id="PR00463">
    <property type="entry name" value="EP450I"/>
</dbReference>
<evidence type="ECO:0000256" key="12">
    <source>
        <dbReference type="PIRSR" id="PIRSR602401-1"/>
    </source>
</evidence>
<evidence type="ECO:0000256" key="5">
    <source>
        <dbReference type="ARBA" id="ARBA00022692"/>
    </source>
</evidence>
<dbReference type="Proteomes" id="UP000504638">
    <property type="component" value="Unplaced"/>
</dbReference>
<dbReference type="PROSITE" id="PS00086">
    <property type="entry name" value="CYTOCHROME_P450"/>
    <property type="match status" value="1"/>
</dbReference>
<gene>
    <name evidence="15 17" type="ORF">P152DRAFT_439406</name>
</gene>
<dbReference type="GO" id="GO:0020037">
    <property type="term" value="F:heme binding"/>
    <property type="evidence" value="ECO:0007669"/>
    <property type="project" value="InterPro"/>
</dbReference>
<accession>A0A6G1FXH7</accession>
<dbReference type="GeneID" id="54418206"/>
<name>A0A6G1FXH7_9PEZI</name>
<protein>
    <submittedName>
        <fullName evidence="15 17">Cytochrome P450</fullName>
    </submittedName>
</protein>
<evidence type="ECO:0000313" key="16">
    <source>
        <dbReference type="Proteomes" id="UP000504638"/>
    </source>
</evidence>
<dbReference type="EMBL" id="ML975165">
    <property type="protein sequence ID" value="KAF1810537.1"/>
    <property type="molecule type" value="Genomic_DNA"/>
</dbReference>
<keyword evidence="8 13" id="KW-0560">Oxidoreductase</keyword>
<dbReference type="GO" id="GO:0016705">
    <property type="term" value="F:oxidoreductase activity, acting on paired donors, with incorporation or reduction of molecular oxygen"/>
    <property type="evidence" value="ECO:0007669"/>
    <property type="project" value="InterPro"/>
</dbReference>
<dbReference type="GO" id="GO:0005506">
    <property type="term" value="F:iron ion binding"/>
    <property type="evidence" value="ECO:0007669"/>
    <property type="project" value="InterPro"/>
</dbReference>
<dbReference type="AlphaFoldDB" id="A0A6G1FXH7"/>
<evidence type="ECO:0000313" key="15">
    <source>
        <dbReference type="EMBL" id="KAF1810537.1"/>
    </source>
</evidence>
<dbReference type="GO" id="GO:0009403">
    <property type="term" value="P:toxin biosynthetic process"/>
    <property type="evidence" value="ECO:0007669"/>
    <property type="project" value="UniProtKB-ARBA"/>
</dbReference>
<keyword evidence="6 12" id="KW-0479">Metal-binding</keyword>
<dbReference type="SUPFAM" id="SSF48264">
    <property type="entry name" value="Cytochrome P450"/>
    <property type="match status" value="1"/>
</dbReference>
<dbReference type="PANTHER" id="PTHR24305">
    <property type="entry name" value="CYTOCHROME P450"/>
    <property type="match status" value="1"/>
</dbReference>
<evidence type="ECO:0000256" key="4">
    <source>
        <dbReference type="ARBA" id="ARBA00022617"/>
    </source>
</evidence>
<dbReference type="InterPro" id="IPR002401">
    <property type="entry name" value="Cyt_P450_E_grp-I"/>
</dbReference>